<dbReference type="Proteomes" id="UP000887580">
    <property type="component" value="Unplaced"/>
</dbReference>
<proteinExistence type="predicted"/>
<sequence>MAKSDEFVVFKEKKQNFVNGNSQTNDQNQYSNLNLNQSYKCSITIPVQTCSKSFTDKNYEGTTATAKLPDSKVSDFCKERKKLFSLNAAAESDKRWKKDYSSAVSNKSTLSLHITAYEKSVEVAAASDPFSGKNYKDLKNGFSQSIRNEKQIFASPFIIQNPFEFPRQQTDTTTDTTTSTTEVSEFTASQSLLNLSEASINGQQAFIECINHGSETYRIAALPLSKNMILLSMYALILSVGFLIAAYAFQLYTIIRRQHFIIQEKVPLDVGADDMIGKETAYRNTKLTGMTQAQDVAGGPIGGGGEPSAIKLVGMDAALGNITFDNDSTKDQITKMEEKMTGPSIRRIPEKPKSVGLKKVMSGPRSVCLA</sequence>
<reference evidence="2" key="1">
    <citation type="submission" date="2022-11" db="UniProtKB">
        <authorList>
            <consortium name="WormBaseParasite"/>
        </authorList>
    </citation>
    <scope>IDENTIFICATION</scope>
</reference>
<organism evidence="1 2">
    <name type="scientific">Panagrolaimus sp. PS1159</name>
    <dbReference type="NCBI Taxonomy" id="55785"/>
    <lineage>
        <taxon>Eukaryota</taxon>
        <taxon>Metazoa</taxon>
        <taxon>Ecdysozoa</taxon>
        <taxon>Nematoda</taxon>
        <taxon>Chromadorea</taxon>
        <taxon>Rhabditida</taxon>
        <taxon>Tylenchina</taxon>
        <taxon>Panagrolaimomorpha</taxon>
        <taxon>Panagrolaimoidea</taxon>
        <taxon>Panagrolaimidae</taxon>
        <taxon>Panagrolaimus</taxon>
    </lineage>
</organism>
<accession>A0AC35G0Z9</accession>
<evidence type="ECO:0000313" key="1">
    <source>
        <dbReference type="Proteomes" id="UP000887580"/>
    </source>
</evidence>
<evidence type="ECO:0000313" key="2">
    <source>
        <dbReference type="WBParaSite" id="PS1159_v2.g2276.t1"/>
    </source>
</evidence>
<name>A0AC35G0Z9_9BILA</name>
<dbReference type="WBParaSite" id="PS1159_v2.g2276.t1">
    <property type="protein sequence ID" value="PS1159_v2.g2276.t1"/>
    <property type="gene ID" value="PS1159_v2.g2276"/>
</dbReference>
<protein>
    <submittedName>
        <fullName evidence="2">Uncharacterized protein</fullName>
    </submittedName>
</protein>